<dbReference type="GO" id="GO:0008270">
    <property type="term" value="F:zinc ion binding"/>
    <property type="evidence" value="ECO:0007669"/>
    <property type="project" value="UniProtKB-KW"/>
</dbReference>
<reference evidence="3 4" key="1">
    <citation type="submission" date="2023-10" db="EMBL/GenBank/DDBJ databases">
        <title>Genomes of two closely related lineages of the louse Polyplax serrata with different host specificities.</title>
        <authorList>
            <person name="Martinu J."/>
            <person name="Tarabai H."/>
            <person name="Stefka J."/>
            <person name="Hypsa V."/>
        </authorList>
    </citation>
    <scope>NUCLEOTIDE SEQUENCE [LARGE SCALE GENOMIC DNA]</scope>
    <source>
        <strain evidence="3">HR10_N</strain>
    </source>
</reference>
<protein>
    <recommendedName>
        <fullName evidence="2">Transcription factor COE DNA-binding domain-containing protein</fullName>
    </recommendedName>
</protein>
<keyword evidence="1" id="KW-0217">Developmental protein</keyword>
<proteinExistence type="inferred from homology"/>
<evidence type="ECO:0000313" key="4">
    <source>
        <dbReference type="Proteomes" id="UP001372834"/>
    </source>
</evidence>
<gene>
    <name evidence="3" type="ORF">RUM43_007374</name>
</gene>
<comment type="similarity">
    <text evidence="1">Belongs to the COE family.</text>
</comment>
<keyword evidence="1" id="KW-0238">DNA-binding</keyword>
<dbReference type="Gene3D" id="2.60.40.3180">
    <property type="entry name" value="Transcription factor COE1, DNA-binding domain"/>
    <property type="match status" value="1"/>
</dbReference>
<dbReference type="PANTHER" id="PTHR10747">
    <property type="entry name" value="TRANSCRIPTION FACTOR COE FAMILY MEMBER"/>
    <property type="match status" value="1"/>
</dbReference>
<dbReference type="GO" id="GO:0003677">
    <property type="term" value="F:DNA binding"/>
    <property type="evidence" value="ECO:0007669"/>
    <property type="project" value="UniProtKB-KW"/>
</dbReference>
<keyword evidence="1" id="KW-0479">Metal-binding</keyword>
<evidence type="ECO:0000256" key="1">
    <source>
        <dbReference type="RuleBase" id="RU004489"/>
    </source>
</evidence>
<name>A0AAN8P5Q3_POLSC</name>
<organism evidence="3 4">
    <name type="scientific">Polyplax serrata</name>
    <name type="common">Common mouse louse</name>
    <dbReference type="NCBI Taxonomy" id="468196"/>
    <lineage>
        <taxon>Eukaryota</taxon>
        <taxon>Metazoa</taxon>
        <taxon>Ecdysozoa</taxon>
        <taxon>Arthropoda</taxon>
        <taxon>Hexapoda</taxon>
        <taxon>Insecta</taxon>
        <taxon>Pterygota</taxon>
        <taxon>Neoptera</taxon>
        <taxon>Paraneoptera</taxon>
        <taxon>Psocodea</taxon>
        <taxon>Troctomorpha</taxon>
        <taxon>Phthiraptera</taxon>
        <taxon>Anoplura</taxon>
        <taxon>Polyplacidae</taxon>
        <taxon>Polyplax</taxon>
    </lineage>
</organism>
<keyword evidence="1" id="KW-0539">Nucleus</keyword>
<dbReference type="AlphaFoldDB" id="A0AAN8P5Q3"/>
<keyword evidence="1" id="KW-0863">Zinc-finger</keyword>
<dbReference type="InterPro" id="IPR032200">
    <property type="entry name" value="COE_DBD"/>
</dbReference>
<dbReference type="GO" id="GO:0006355">
    <property type="term" value="P:regulation of DNA-templated transcription"/>
    <property type="evidence" value="ECO:0007669"/>
    <property type="project" value="InterPro"/>
</dbReference>
<evidence type="ECO:0000259" key="2">
    <source>
        <dbReference type="Pfam" id="PF16422"/>
    </source>
</evidence>
<sequence length="76" mass="8401">MMLYAVVIATQVNVEGPLLAVSDNMFVHNNSKHGRRAKRLDPSDGSYGFCKNRISTSDTTVSEEVLAIVTVDFVFH</sequence>
<comment type="subcellular location">
    <subcellularLocation>
        <location evidence="1">Nucleus</location>
    </subcellularLocation>
</comment>
<dbReference type="GO" id="GO:0005634">
    <property type="term" value="C:nucleus"/>
    <property type="evidence" value="ECO:0007669"/>
    <property type="project" value="UniProtKB-SubCell"/>
</dbReference>
<evidence type="ECO:0000313" key="3">
    <source>
        <dbReference type="EMBL" id="KAK6639104.1"/>
    </source>
</evidence>
<dbReference type="Proteomes" id="UP001372834">
    <property type="component" value="Unassembled WGS sequence"/>
</dbReference>
<comment type="caution">
    <text evidence="3">The sequence shown here is derived from an EMBL/GenBank/DDBJ whole genome shotgun (WGS) entry which is preliminary data.</text>
</comment>
<dbReference type="InterPro" id="IPR003523">
    <property type="entry name" value="Transcription_factor_COE"/>
</dbReference>
<keyword evidence="1" id="KW-0805">Transcription regulation</keyword>
<feature type="domain" description="Transcription factor COE DNA-binding" evidence="2">
    <location>
        <begin position="2"/>
        <end position="40"/>
    </location>
</feature>
<dbReference type="EMBL" id="JAWJWE010000003">
    <property type="protein sequence ID" value="KAK6639104.1"/>
    <property type="molecule type" value="Genomic_DNA"/>
</dbReference>
<dbReference type="Pfam" id="PF16422">
    <property type="entry name" value="COE1_DBD"/>
    <property type="match status" value="1"/>
</dbReference>
<keyword evidence="1" id="KW-0804">Transcription</keyword>
<dbReference type="InterPro" id="IPR038173">
    <property type="entry name" value="COE_DBD_sf"/>
</dbReference>
<keyword evidence="1" id="KW-0862">Zinc</keyword>
<accession>A0AAN8P5Q3</accession>